<feature type="transmembrane region" description="Helical" evidence="1">
    <location>
        <begin position="52"/>
        <end position="70"/>
    </location>
</feature>
<reference evidence="2 3" key="1">
    <citation type="submission" date="2019-11" db="EMBL/GenBank/DDBJ databases">
        <authorList>
            <person name="Holert J."/>
        </authorList>
    </citation>
    <scope>NUCLEOTIDE SEQUENCE [LARGE SCALE GENOMIC DNA]</scope>
    <source>
        <strain evidence="2">BC5_2</strain>
    </source>
</reference>
<keyword evidence="1" id="KW-0812">Transmembrane</keyword>
<keyword evidence="1" id="KW-1133">Transmembrane helix</keyword>
<evidence type="ECO:0000256" key="1">
    <source>
        <dbReference type="SAM" id="Phobius"/>
    </source>
</evidence>
<gene>
    <name evidence="2" type="ORF">DPBNPPHM_02939</name>
</gene>
<accession>A0A5S9NS24</accession>
<dbReference type="EMBL" id="CACSII010000002">
    <property type="protein sequence ID" value="CAA0090809.1"/>
    <property type="molecule type" value="Genomic_DNA"/>
</dbReference>
<dbReference type="AlphaFoldDB" id="A0A5S9NS24"/>
<name>A0A5S9NS24_9GAMM</name>
<protein>
    <submittedName>
        <fullName evidence="2">Uncharacterized protein</fullName>
    </submittedName>
</protein>
<sequence length="83" mass="9513">MRTPKYHRPRLHQARRSVADIRQHYDIGSQVVILITSIFTIALFTADFTHDLLLEAAVFLVSVKLILMALHTQCYQPQATKPP</sequence>
<feature type="transmembrane region" description="Helical" evidence="1">
    <location>
        <begin position="25"/>
        <end position="46"/>
    </location>
</feature>
<organism evidence="2 3">
    <name type="scientific">BD1-7 clade bacterium</name>
    <dbReference type="NCBI Taxonomy" id="2029982"/>
    <lineage>
        <taxon>Bacteria</taxon>
        <taxon>Pseudomonadati</taxon>
        <taxon>Pseudomonadota</taxon>
        <taxon>Gammaproteobacteria</taxon>
        <taxon>Cellvibrionales</taxon>
        <taxon>Spongiibacteraceae</taxon>
        <taxon>BD1-7 clade</taxon>
    </lineage>
</organism>
<evidence type="ECO:0000313" key="2">
    <source>
        <dbReference type="EMBL" id="CAA0090809.1"/>
    </source>
</evidence>
<dbReference type="Proteomes" id="UP000434580">
    <property type="component" value="Unassembled WGS sequence"/>
</dbReference>
<proteinExistence type="predicted"/>
<keyword evidence="1" id="KW-0472">Membrane</keyword>
<evidence type="ECO:0000313" key="3">
    <source>
        <dbReference type="Proteomes" id="UP000434580"/>
    </source>
</evidence>